<dbReference type="EMBL" id="JAJOMB010000004">
    <property type="protein sequence ID" value="MCD5311325.1"/>
    <property type="molecule type" value="Genomic_DNA"/>
</dbReference>
<organism evidence="4 5">
    <name type="scientific">Kineosporia babensis</name>
    <dbReference type="NCBI Taxonomy" id="499548"/>
    <lineage>
        <taxon>Bacteria</taxon>
        <taxon>Bacillati</taxon>
        <taxon>Actinomycetota</taxon>
        <taxon>Actinomycetes</taxon>
        <taxon>Kineosporiales</taxon>
        <taxon>Kineosporiaceae</taxon>
        <taxon>Kineosporia</taxon>
    </lineage>
</organism>
<dbReference type="PANTHER" id="PTHR19848:SF8">
    <property type="entry name" value="F-BOX AND WD REPEAT DOMAIN CONTAINING 7"/>
    <property type="match status" value="1"/>
</dbReference>
<protein>
    <submittedName>
        <fullName evidence="4">WD40 repeat domain-containing protein</fullName>
    </submittedName>
</protein>
<dbReference type="PROSITE" id="PS50294">
    <property type="entry name" value="WD_REPEATS_REGION"/>
    <property type="match status" value="8"/>
</dbReference>
<proteinExistence type="predicted"/>
<evidence type="ECO:0000256" key="2">
    <source>
        <dbReference type="ARBA" id="ARBA00022737"/>
    </source>
</evidence>
<evidence type="ECO:0000256" key="3">
    <source>
        <dbReference type="PROSITE-ProRule" id="PRU00221"/>
    </source>
</evidence>
<dbReference type="InterPro" id="IPR020472">
    <property type="entry name" value="WD40_PAC1"/>
</dbReference>
<dbReference type="RefSeq" id="WP_231440502.1">
    <property type="nucleotide sequence ID" value="NZ_JAJOMB010000004.1"/>
</dbReference>
<dbReference type="SUPFAM" id="SSF50978">
    <property type="entry name" value="WD40 repeat-like"/>
    <property type="match status" value="1"/>
</dbReference>
<feature type="repeat" description="WD" evidence="3">
    <location>
        <begin position="394"/>
        <end position="435"/>
    </location>
</feature>
<feature type="repeat" description="WD" evidence="3">
    <location>
        <begin position="610"/>
        <end position="650"/>
    </location>
</feature>
<dbReference type="SMART" id="SM00320">
    <property type="entry name" value="WD40"/>
    <property type="match status" value="13"/>
</dbReference>
<dbReference type="InterPro" id="IPR011047">
    <property type="entry name" value="Quinoprotein_ADH-like_sf"/>
</dbReference>
<dbReference type="PRINTS" id="PR00320">
    <property type="entry name" value="GPROTEINBRPT"/>
</dbReference>
<name>A0A9X1NCR6_9ACTN</name>
<keyword evidence="5" id="KW-1185">Reference proteome</keyword>
<dbReference type="SUPFAM" id="SSF50998">
    <property type="entry name" value="Quinoprotein alcohol dehydrogenase-like"/>
    <property type="match status" value="1"/>
</dbReference>
<keyword evidence="2" id="KW-0677">Repeat</keyword>
<feature type="repeat" description="WD" evidence="3">
    <location>
        <begin position="307"/>
        <end position="348"/>
    </location>
</feature>
<sequence>MIFGLLAIALVTSGFGWWKADQNGHLRQVAGAAALSTDAALRLASDPALAQSVAADALALQENSRSVAVAMDALGAPLHKVSTVATNHPLTALVPSPGGRFVASADAAGGLQVRKTDSQQDPPIATHLGAHDGRVSALAFSRDGTWLLSAGADRVLRLWDAKNLELIGEASGQGLDEIVSLAAVVDDNTMVGGGVDGKLTVWQLGPGGLERIGDMPTQSKGITALGASPEGDRLVSGAPNGMLRLWDTANWQADDGGLVGEFTQPRYYAAVSVIAFAPDGQSFAAATTANDLDLWQVEGLEHLRNLDGQHTGAVTALAFEPEGKQLVSGAQDRSAVLWRLDQPQVSAERLGDLAGPVNAVVFAEQGEQVWTSSGSEPVLTSWAASSEQVLGQPLIGHRAPVNAIVLSSDRRTLISGDAAGKLLFWDLASRERLGDPVLDDEKSPVTGLALDRQDQVLVVAHENGVLKVLDAQTHAVRQRMTTPGKTAKVWGISLARDGQTLATAGDDHLIRLWNLSSGEQTATLTGHGEPVQDVAFSPDGAVLASSGNDGTVRLWDVNSHAPLGPVLLDKPGVRVWGVAFSPDGSRLAASGQDGTVRVWNVGNRALVAELDNDDAPVDDVAFAGADHVVATNGDGLIRLWDVRNRALVGAPMKGHTGWADAVAVDPATRTAFTGGDDATVRLWNLDREKWLPHLCRRASRSLTEHEWKIILPDNDYRPRCERAA</sequence>
<gene>
    <name evidence="4" type="ORF">LR394_10475</name>
</gene>
<dbReference type="InterPro" id="IPR019775">
    <property type="entry name" value="WD40_repeat_CS"/>
</dbReference>
<accession>A0A9X1NCR6</accession>
<evidence type="ECO:0000256" key="1">
    <source>
        <dbReference type="ARBA" id="ARBA00022574"/>
    </source>
</evidence>
<feature type="repeat" description="WD" evidence="3">
    <location>
        <begin position="215"/>
        <end position="247"/>
    </location>
</feature>
<dbReference type="CDD" id="cd00200">
    <property type="entry name" value="WD40"/>
    <property type="match status" value="1"/>
</dbReference>
<feature type="repeat" description="WD" evidence="3">
    <location>
        <begin position="128"/>
        <end position="169"/>
    </location>
</feature>
<dbReference type="Pfam" id="PF00400">
    <property type="entry name" value="WD40"/>
    <property type="match status" value="9"/>
</dbReference>
<evidence type="ECO:0000313" key="4">
    <source>
        <dbReference type="EMBL" id="MCD5311325.1"/>
    </source>
</evidence>
<dbReference type="AlphaFoldDB" id="A0A9X1NCR6"/>
<dbReference type="InterPro" id="IPR001680">
    <property type="entry name" value="WD40_rpt"/>
</dbReference>
<dbReference type="PANTHER" id="PTHR19848">
    <property type="entry name" value="WD40 REPEAT PROTEIN"/>
    <property type="match status" value="1"/>
</dbReference>
<feature type="repeat" description="WD" evidence="3">
    <location>
        <begin position="575"/>
        <end position="609"/>
    </location>
</feature>
<dbReference type="PROSITE" id="PS50082">
    <property type="entry name" value="WD_REPEATS_2"/>
    <property type="match status" value="9"/>
</dbReference>
<dbReference type="Proteomes" id="UP001138997">
    <property type="component" value="Unassembled WGS sequence"/>
</dbReference>
<dbReference type="InterPro" id="IPR036322">
    <property type="entry name" value="WD40_repeat_dom_sf"/>
</dbReference>
<reference evidence="4" key="1">
    <citation type="submission" date="2021-11" db="EMBL/GenBank/DDBJ databases">
        <title>Streptomyces corallinus and Kineosporia corallina sp. nov., two new coral-derived marine actinobacteria.</title>
        <authorList>
            <person name="Buangrab K."/>
            <person name="Sutthacheep M."/>
            <person name="Yeemin T."/>
            <person name="Harunari E."/>
            <person name="Igarashi Y."/>
            <person name="Sripreechasak P."/>
            <person name="Kanchanasin P."/>
            <person name="Tanasupawat S."/>
            <person name="Phongsopitanun W."/>
        </authorList>
    </citation>
    <scope>NUCLEOTIDE SEQUENCE</scope>
    <source>
        <strain evidence="4">JCM 31032</strain>
    </source>
</reference>
<keyword evidence="1 3" id="KW-0853">WD repeat</keyword>
<comment type="caution">
    <text evidence="4">The sequence shown here is derived from an EMBL/GenBank/DDBJ whole genome shotgun (WGS) entry which is preliminary data.</text>
</comment>
<feature type="repeat" description="WD" evidence="3">
    <location>
        <begin position="652"/>
        <end position="686"/>
    </location>
</feature>
<evidence type="ECO:0000313" key="5">
    <source>
        <dbReference type="Proteomes" id="UP001138997"/>
    </source>
</evidence>
<dbReference type="PROSITE" id="PS00678">
    <property type="entry name" value="WD_REPEATS_1"/>
    <property type="match status" value="6"/>
</dbReference>
<feature type="repeat" description="WD" evidence="3">
    <location>
        <begin position="482"/>
        <end position="523"/>
    </location>
</feature>
<dbReference type="InterPro" id="IPR015943">
    <property type="entry name" value="WD40/YVTN_repeat-like_dom_sf"/>
</dbReference>
<feature type="repeat" description="WD" evidence="3">
    <location>
        <begin position="524"/>
        <end position="559"/>
    </location>
</feature>
<dbReference type="Gene3D" id="2.130.10.10">
    <property type="entry name" value="YVTN repeat-like/Quinoprotein amine dehydrogenase"/>
    <property type="match status" value="4"/>
</dbReference>